<organism evidence="1 2">
    <name type="scientific">Photorhabdus laumondii subsp. laumondii (strain DSM 15139 / CIP 105565 / TT01)</name>
    <name type="common">Photorhabdus luminescens subsp. laumondii</name>
    <dbReference type="NCBI Taxonomy" id="243265"/>
    <lineage>
        <taxon>Bacteria</taxon>
        <taxon>Pseudomonadati</taxon>
        <taxon>Pseudomonadota</taxon>
        <taxon>Gammaproteobacteria</taxon>
        <taxon>Enterobacterales</taxon>
        <taxon>Morganellaceae</taxon>
        <taxon>Photorhabdus</taxon>
    </lineage>
</organism>
<name>Q7N5G7_PHOLL</name>
<dbReference type="HOGENOM" id="CLU_2555321_0_0_6"/>
<evidence type="ECO:0000313" key="1">
    <source>
        <dbReference type="EMBL" id="CAE14275.1"/>
    </source>
</evidence>
<dbReference type="STRING" id="243265.plu1982"/>
<dbReference type="EMBL" id="BX571865">
    <property type="protein sequence ID" value="CAE14275.1"/>
    <property type="molecule type" value="Genomic_DNA"/>
</dbReference>
<gene>
    <name evidence="1" type="ordered locus">plu1982</name>
</gene>
<protein>
    <submittedName>
        <fullName evidence="1">Photorhabdus luminescens subsp. laumondii TTO1 complete genome segment 7/17</fullName>
    </submittedName>
</protein>
<proteinExistence type="predicted"/>
<dbReference type="AlphaFoldDB" id="Q7N5G7"/>
<evidence type="ECO:0000313" key="2">
    <source>
        <dbReference type="Proteomes" id="UP000002514"/>
    </source>
</evidence>
<accession>Q7N5G7</accession>
<sequence length="82" mass="10138">MWRIWILEWKQGYKPPVSWQDVDVNHSTMIKHLSVLMGISWFHRFLYKVFNRNRKVNFQKNDYLVTFLALYFDLSNCYPYIS</sequence>
<reference evidence="2" key="1">
    <citation type="journal article" date="2003" name="Nat. Biotechnol.">
        <title>The genome sequence of the entomopathogenic bacterium Photorhabdus luminescens.</title>
        <authorList>
            <person name="Duchaud E."/>
            <person name="Rusniok C."/>
            <person name="Frangeul L."/>
            <person name="Buchrieser C."/>
            <person name="Givaudan A."/>
            <person name="Taourit S."/>
            <person name="Bocs S."/>
            <person name="Boursaux-Eude C."/>
            <person name="Chandler M."/>
            <person name="Charles J.-F."/>
            <person name="Dassa E."/>
            <person name="Derose R."/>
            <person name="Derzelle S."/>
            <person name="Freyssinet G."/>
            <person name="Gaudriault S."/>
            <person name="Medigue C."/>
            <person name="Lanois A."/>
            <person name="Powell K."/>
            <person name="Siguier P."/>
            <person name="Vincent R."/>
            <person name="Wingate V."/>
            <person name="Zouine M."/>
            <person name="Glaser P."/>
            <person name="Boemare N."/>
            <person name="Danchin A."/>
            <person name="Kunst F."/>
        </authorList>
    </citation>
    <scope>NUCLEOTIDE SEQUENCE [LARGE SCALE GENOMIC DNA]</scope>
    <source>
        <strain evidence="2">DSM 15139 / CIP 105565 / TT01</strain>
    </source>
</reference>
<dbReference type="Proteomes" id="UP000002514">
    <property type="component" value="Chromosome"/>
</dbReference>
<keyword evidence="2" id="KW-1185">Reference proteome</keyword>
<dbReference type="KEGG" id="plu:plu1982"/>